<dbReference type="Proteomes" id="UP000050509">
    <property type="component" value="Unassembled WGS sequence"/>
</dbReference>
<name>A0A0P9F6D5_9CHLR</name>
<dbReference type="AlphaFoldDB" id="A0A0P9F6D5"/>
<comment type="caution">
    <text evidence="1">The sequence shown here is derived from an EMBL/GenBank/DDBJ whole genome shotgun (WGS) entry which is preliminary data.</text>
</comment>
<sequence>MAKTIYARGCPERVTLKEIYTYTREISRNRSTTSGTPTGTIEIVVPYDGQQFFTRDACADVEHQLGTNNPADDV</sequence>
<evidence type="ECO:0000313" key="1">
    <source>
        <dbReference type="EMBL" id="KPV52091.1"/>
    </source>
</evidence>
<evidence type="ECO:0000313" key="2">
    <source>
        <dbReference type="Proteomes" id="UP000050509"/>
    </source>
</evidence>
<gene>
    <name evidence="1" type="ORF">SE17_17515</name>
</gene>
<organism evidence="1 2">
    <name type="scientific">Kouleothrix aurantiaca</name>
    <dbReference type="NCBI Taxonomy" id="186479"/>
    <lineage>
        <taxon>Bacteria</taxon>
        <taxon>Bacillati</taxon>
        <taxon>Chloroflexota</taxon>
        <taxon>Chloroflexia</taxon>
        <taxon>Chloroflexales</taxon>
        <taxon>Roseiflexineae</taxon>
        <taxon>Roseiflexaceae</taxon>
        <taxon>Kouleothrix</taxon>
    </lineage>
</organism>
<reference evidence="1 2" key="1">
    <citation type="submission" date="2015-09" db="EMBL/GenBank/DDBJ databases">
        <title>Draft genome sequence of Kouleothrix aurantiaca JCM 19913.</title>
        <authorList>
            <person name="Hemp J."/>
        </authorList>
    </citation>
    <scope>NUCLEOTIDE SEQUENCE [LARGE SCALE GENOMIC DNA]</scope>
    <source>
        <strain evidence="1 2">COM-B</strain>
    </source>
</reference>
<proteinExistence type="predicted"/>
<protein>
    <submittedName>
        <fullName evidence="1">Uncharacterized protein</fullName>
    </submittedName>
</protein>
<keyword evidence="2" id="KW-1185">Reference proteome</keyword>
<accession>A0A0P9F6D5</accession>
<dbReference type="EMBL" id="LJCR01000662">
    <property type="protein sequence ID" value="KPV52091.1"/>
    <property type="molecule type" value="Genomic_DNA"/>
</dbReference>
<feature type="non-terminal residue" evidence="1">
    <location>
        <position position="74"/>
    </location>
</feature>